<dbReference type="SUPFAM" id="SSF55874">
    <property type="entry name" value="ATPase domain of HSP90 chaperone/DNA topoisomerase II/histidine kinase"/>
    <property type="match status" value="1"/>
</dbReference>
<dbReference type="CDD" id="cd16917">
    <property type="entry name" value="HATPase_UhpB-NarQ-NarX-like"/>
    <property type="match status" value="1"/>
</dbReference>
<keyword evidence="3" id="KW-0597">Phosphoprotein</keyword>
<feature type="transmembrane region" description="Helical" evidence="10">
    <location>
        <begin position="87"/>
        <end position="106"/>
    </location>
</feature>
<dbReference type="GO" id="GO:0016020">
    <property type="term" value="C:membrane"/>
    <property type="evidence" value="ECO:0007669"/>
    <property type="project" value="InterPro"/>
</dbReference>
<evidence type="ECO:0000256" key="3">
    <source>
        <dbReference type="ARBA" id="ARBA00022553"/>
    </source>
</evidence>
<dbReference type="GO" id="GO:0000155">
    <property type="term" value="F:phosphorelay sensor kinase activity"/>
    <property type="evidence" value="ECO:0007669"/>
    <property type="project" value="InterPro"/>
</dbReference>
<evidence type="ECO:0000313" key="14">
    <source>
        <dbReference type="Proteomes" id="UP000318380"/>
    </source>
</evidence>
<evidence type="ECO:0000256" key="7">
    <source>
        <dbReference type="ARBA" id="ARBA00022840"/>
    </source>
</evidence>
<protein>
    <recommendedName>
        <fullName evidence="2">histidine kinase</fullName>
        <ecNumber evidence="2">2.7.13.3</ecNumber>
    </recommendedName>
</protein>
<feature type="compositionally biased region" description="Basic and acidic residues" evidence="9">
    <location>
        <begin position="408"/>
        <end position="440"/>
    </location>
</feature>
<dbReference type="OrthoDB" id="227596at2"/>
<feature type="transmembrane region" description="Helical" evidence="10">
    <location>
        <begin position="12"/>
        <end position="29"/>
    </location>
</feature>
<dbReference type="Gene3D" id="3.30.565.10">
    <property type="entry name" value="Histidine kinase-like ATPase, C-terminal domain"/>
    <property type="match status" value="1"/>
</dbReference>
<feature type="domain" description="Histidine kinase/HSP90-like ATPase" evidence="11">
    <location>
        <begin position="346"/>
        <end position="474"/>
    </location>
</feature>
<dbReference type="Pfam" id="PF02518">
    <property type="entry name" value="HATPase_c"/>
    <property type="match status" value="1"/>
</dbReference>
<dbReference type="GO" id="GO:0005524">
    <property type="term" value="F:ATP binding"/>
    <property type="evidence" value="ECO:0007669"/>
    <property type="project" value="UniProtKB-KW"/>
</dbReference>
<evidence type="ECO:0000256" key="8">
    <source>
        <dbReference type="ARBA" id="ARBA00023012"/>
    </source>
</evidence>
<proteinExistence type="predicted"/>
<keyword evidence="10" id="KW-0472">Membrane</keyword>
<dbReference type="PANTHER" id="PTHR24421:SF10">
    <property type="entry name" value="NITRATE_NITRITE SENSOR PROTEIN NARQ"/>
    <property type="match status" value="1"/>
</dbReference>
<sequence length="477" mass="50188">MSVETGWPAGRWAWVAGFGTAALLVLTTSDMGQHYDVPLGAALALGMARAVALDLTWLRPPISVPVSLLVMALTAAISTPVSPSEPWPWPVTGIFGHCAVLVVIAARGASRRAMAGWWALTQLVGVIAMVLAPDRGSWPGLLTMAVFSAVAVVLGDLLRSRAETRRQLAEQQTISAAERAERARWQERARIARELHDVVAHHLSVLVVRADSAPHRLPDLPAETRDEFSALATEARTSLTEMRRVLRLLREAPTSSNSPDGEHLSAGAAAEVQETEAVLVGPRGEARSGGGVLAAEREGLPGVAGARLEPQPGLAELPQLVERAREAGADIRLDAQQAGLADQAVELTAYRIVQEAITNALRHAPDAAITVAVRQTQDSLIVSVVNGPSPGNDGPSQGSTATGGDARPPADDRGHGPTGDRGHGPTGDRGHGLTDDRGHGLIGMRERAALVDGRLRYGSTPVGGFAVEVTLPREASW</sequence>
<keyword evidence="14" id="KW-1185">Reference proteome</keyword>
<feature type="transmembrane region" description="Helical" evidence="10">
    <location>
        <begin position="138"/>
        <end position="158"/>
    </location>
</feature>
<evidence type="ECO:0000259" key="12">
    <source>
        <dbReference type="Pfam" id="PF07730"/>
    </source>
</evidence>
<evidence type="ECO:0000256" key="1">
    <source>
        <dbReference type="ARBA" id="ARBA00000085"/>
    </source>
</evidence>
<comment type="catalytic activity">
    <reaction evidence="1">
        <text>ATP + protein L-histidine = ADP + protein N-phospho-L-histidine.</text>
        <dbReference type="EC" id="2.7.13.3"/>
    </reaction>
</comment>
<comment type="caution">
    <text evidence="13">The sequence shown here is derived from an EMBL/GenBank/DDBJ whole genome shotgun (WGS) entry which is preliminary data.</text>
</comment>
<keyword evidence="5" id="KW-0547">Nucleotide-binding</keyword>
<dbReference type="InterPro" id="IPR003594">
    <property type="entry name" value="HATPase_dom"/>
</dbReference>
<dbReference type="InterPro" id="IPR011712">
    <property type="entry name" value="Sig_transdc_His_kin_sub3_dim/P"/>
</dbReference>
<dbReference type="EC" id="2.7.13.3" evidence="2"/>
<gene>
    <name evidence="13" type="ORF">FB561_6954</name>
</gene>
<feature type="domain" description="Signal transduction histidine kinase subgroup 3 dimerisation and phosphoacceptor" evidence="12">
    <location>
        <begin position="187"/>
        <end position="252"/>
    </location>
</feature>
<dbReference type="Gene3D" id="1.20.5.1930">
    <property type="match status" value="1"/>
</dbReference>
<dbReference type="InterPro" id="IPR036890">
    <property type="entry name" value="HATPase_C_sf"/>
</dbReference>
<evidence type="ECO:0000313" key="13">
    <source>
        <dbReference type="EMBL" id="TWD73069.1"/>
    </source>
</evidence>
<keyword evidence="10" id="KW-0812">Transmembrane</keyword>
<feature type="region of interest" description="Disordered" evidence="9">
    <location>
        <begin position="383"/>
        <end position="440"/>
    </location>
</feature>
<accession>A0A561B2I4</accession>
<evidence type="ECO:0000259" key="11">
    <source>
        <dbReference type="Pfam" id="PF02518"/>
    </source>
</evidence>
<keyword evidence="7" id="KW-0067">ATP-binding</keyword>
<evidence type="ECO:0000256" key="6">
    <source>
        <dbReference type="ARBA" id="ARBA00022777"/>
    </source>
</evidence>
<dbReference type="GO" id="GO:0046983">
    <property type="term" value="F:protein dimerization activity"/>
    <property type="evidence" value="ECO:0007669"/>
    <property type="project" value="InterPro"/>
</dbReference>
<keyword evidence="8" id="KW-0902">Two-component regulatory system</keyword>
<feature type="transmembrane region" description="Helical" evidence="10">
    <location>
        <begin position="113"/>
        <end position="132"/>
    </location>
</feature>
<dbReference type="EMBL" id="VIVK01000003">
    <property type="protein sequence ID" value="TWD73069.1"/>
    <property type="molecule type" value="Genomic_DNA"/>
</dbReference>
<keyword evidence="6 13" id="KW-0418">Kinase</keyword>
<dbReference type="PANTHER" id="PTHR24421">
    <property type="entry name" value="NITRATE/NITRITE SENSOR PROTEIN NARX-RELATED"/>
    <property type="match status" value="1"/>
</dbReference>
<dbReference type="AlphaFoldDB" id="A0A561B2I4"/>
<evidence type="ECO:0000256" key="2">
    <source>
        <dbReference type="ARBA" id="ARBA00012438"/>
    </source>
</evidence>
<name>A0A561B2I4_9ACTN</name>
<feature type="transmembrane region" description="Helical" evidence="10">
    <location>
        <begin position="62"/>
        <end position="81"/>
    </location>
</feature>
<evidence type="ECO:0000256" key="10">
    <source>
        <dbReference type="SAM" id="Phobius"/>
    </source>
</evidence>
<keyword evidence="4" id="KW-0808">Transferase</keyword>
<evidence type="ECO:0000256" key="4">
    <source>
        <dbReference type="ARBA" id="ARBA00022679"/>
    </source>
</evidence>
<dbReference type="Pfam" id="PF07730">
    <property type="entry name" value="HisKA_3"/>
    <property type="match status" value="1"/>
</dbReference>
<organism evidence="13 14">
    <name type="scientific">Kribbella amoyensis</name>
    <dbReference type="NCBI Taxonomy" id="996641"/>
    <lineage>
        <taxon>Bacteria</taxon>
        <taxon>Bacillati</taxon>
        <taxon>Actinomycetota</taxon>
        <taxon>Actinomycetes</taxon>
        <taxon>Propionibacteriales</taxon>
        <taxon>Kribbellaceae</taxon>
        <taxon>Kribbella</taxon>
    </lineage>
</organism>
<dbReference type="RefSeq" id="WP_145814278.1">
    <property type="nucleotide sequence ID" value="NZ_VIVK01000003.1"/>
</dbReference>
<keyword evidence="10" id="KW-1133">Transmembrane helix</keyword>
<evidence type="ECO:0000256" key="5">
    <source>
        <dbReference type="ARBA" id="ARBA00022741"/>
    </source>
</evidence>
<evidence type="ECO:0000256" key="9">
    <source>
        <dbReference type="SAM" id="MobiDB-lite"/>
    </source>
</evidence>
<dbReference type="Proteomes" id="UP000318380">
    <property type="component" value="Unassembled WGS sequence"/>
</dbReference>
<dbReference type="InterPro" id="IPR050482">
    <property type="entry name" value="Sensor_HK_TwoCompSys"/>
</dbReference>
<reference evidence="13 14" key="1">
    <citation type="submission" date="2019-06" db="EMBL/GenBank/DDBJ databases">
        <title>Sequencing the genomes of 1000 actinobacteria strains.</title>
        <authorList>
            <person name="Klenk H.-P."/>
        </authorList>
    </citation>
    <scope>NUCLEOTIDE SEQUENCE [LARGE SCALE GENOMIC DNA]</scope>
    <source>
        <strain evidence="13 14">DSM 24683</strain>
    </source>
</reference>